<dbReference type="AlphaFoldDB" id="A0A4R3KRX8"/>
<dbReference type="PANTHER" id="PTHR43817">
    <property type="entry name" value="GLYCOSYL HYDROLASE"/>
    <property type="match status" value="1"/>
</dbReference>
<dbReference type="PANTHER" id="PTHR43817:SF1">
    <property type="entry name" value="HYDROLASE, FAMILY 43, PUTATIVE (AFU_ORTHOLOGUE AFUA_3G01660)-RELATED"/>
    <property type="match status" value="1"/>
</dbReference>
<dbReference type="Proteomes" id="UP000295807">
    <property type="component" value="Unassembled WGS sequence"/>
</dbReference>
<accession>A0A4R3KRX8</accession>
<evidence type="ECO:0000256" key="3">
    <source>
        <dbReference type="SAM" id="SignalP"/>
    </source>
</evidence>
<dbReference type="OrthoDB" id="9761519at2"/>
<name>A0A4R3KRX8_9SPHI</name>
<evidence type="ECO:0000256" key="2">
    <source>
        <dbReference type="ARBA" id="ARBA00022801"/>
    </source>
</evidence>
<keyword evidence="5" id="KW-1185">Reference proteome</keyword>
<dbReference type="EMBL" id="SMAD01000004">
    <property type="protein sequence ID" value="TCS87710.1"/>
    <property type="molecule type" value="Genomic_DNA"/>
</dbReference>
<feature type="chain" id="PRO_5020518649" evidence="3">
    <location>
        <begin position="27"/>
        <end position="1079"/>
    </location>
</feature>
<feature type="signal peptide" evidence="3">
    <location>
        <begin position="1"/>
        <end position="26"/>
    </location>
</feature>
<evidence type="ECO:0000313" key="4">
    <source>
        <dbReference type="EMBL" id="TCS87710.1"/>
    </source>
</evidence>
<evidence type="ECO:0000256" key="1">
    <source>
        <dbReference type="ARBA" id="ARBA00022729"/>
    </source>
</evidence>
<evidence type="ECO:0000313" key="5">
    <source>
        <dbReference type="Proteomes" id="UP000295807"/>
    </source>
</evidence>
<dbReference type="RefSeq" id="WP_132128802.1">
    <property type="nucleotide sequence ID" value="NZ_CP042432.1"/>
</dbReference>
<dbReference type="GO" id="GO:0004553">
    <property type="term" value="F:hydrolase activity, hydrolyzing O-glycosyl compounds"/>
    <property type="evidence" value="ECO:0007669"/>
    <property type="project" value="InterPro"/>
</dbReference>
<keyword evidence="2 4" id="KW-0378">Hydrolase</keyword>
<gene>
    <name evidence="4" type="ORF">EDD80_10457</name>
</gene>
<dbReference type="Gene3D" id="2.60.120.260">
    <property type="entry name" value="Galactose-binding domain-like"/>
    <property type="match status" value="1"/>
</dbReference>
<comment type="caution">
    <text evidence="4">The sequence shown here is derived from an EMBL/GenBank/DDBJ whole genome shotgun (WGS) entry which is preliminary data.</text>
</comment>
<dbReference type="CDD" id="cd03143">
    <property type="entry name" value="A4_beta-galactosidase_middle_domain"/>
    <property type="match status" value="1"/>
</dbReference>
<dbReference type="GO" id="GO:0005975">
    <property type="term" value="P:carbohydrate metabolic process"/>
    <property type="evidence" value="ECO:0007669"/>
    <property type="project" value="InterPro"/>
</dbReference>
<keyword evidence="1 3" id="KW-0732">Signal</keyword>
<reference evidence="4 5" key="1">
    <citation type="submission" date="2019-03" db="EMBL/GenBank/DDBJ databases">
        <title>Genomic Encyclopedia of Type Strains, Phase IV (KMG-IV): sequencing the most valuable type-strain genomes for metagenomic binning, comparative biology and taxonomic classification.</title>
        <authorList>
            <person name="Goeker M."/>
        </authorList>
    </citation>
    <scope>NUCLEOTIDE SEQUENCE [LARGE SCALE GENOMIC DNA]</scope>
    <source>
        <strain evidence="4 5">DSM 21100</strain>
    </source>
</reference>
<protein>
    <submittedName>
        <fullName evidence="4">Glycosyl hydrolase family 2</fullName>
    </submittedName>
</protein>
<organism evidence="4 5">
    <name type="scientific">Anseongella ginsenosidimutans</name>
    <dbReference type="NCBI Taxonomy" id="496056"/>
    <lineage>
        <taxon>Bacteria</taxon>
        <taxon>Pseudomonadati</taxon>
        <taxon>Bacteroidota</taxon>
        <taxon>Sphingobacteriia</taxon>
        <taxon>Sphingobacteriales</taxon>
        <taxon>Sphingobacteriaceae</taxon>
        <taxon>Anseongella</taxon>
    </lineage>
</organism>
<dbReference type="PROSITE" id="PS51257">
    <property type="entry name" value="PROKAR_LIPOPROTEIN"/>
    <property type="match status" value="1"/>
</dbReference>
<dbReference type="SUPFAM" id="SSF49785">
    <property type="entry name" value="Galactose-binding domain-like"/>
    <property type="match status" value="1"/>
</dbReference>
<dbReference type="Pfam" id="PF17132">
    <property type="entry name" value="Glyco_hydro_106"/>
    <property type="match status" value="1"/>
</dbReference>
<dbReference type="NCBIfam" id="NF045579">
    <property type="entry name" value="rhamnoside_JR"/>
    <property type="match status" value="1"/>
</dbReference>
<proteinExistence type="predicted"/>
<sequence>MNKIYLKTLFLFLSGAFMFSCSEQLAENVPFSTLEDRFKTPPDSIQTSVYWYWISDNISKEGVVKDLHAMKAVGINRAFIGNIGLTGEVPYGDVKLFTDEWWEILHAALKTATELNIEIGLFNSPGWSQSGGPWVKPEQAMRYLAAAETVLEGPRKVLQKLSRPGGAFQDVRVLAFPAPEGYGSTFSSLNPRLNAEPGIAGVDKVMDGDTATVLSLQPGKQTIITMTASSVYTARSLTIYPAKRNMTLNVLLEVKENGNYREVKKVTVDRSNNALNVGFVPYAPVAISFAPATGSAFRLTIDKASPGAGIAEIALATTPKVGRYIEKTLAKMHPTPLPYWHEYQWEPQEAVADDAYLVDPSGVIDLTASMSPDGTLNWEVPEGKWVVMRTGMLPTGVKNGPASPEGTGLEIDKMNHEHVIKHFEAFLGEILKRIPAEDRKTWKVAVQDSYEMGGQNWTDGFMKKFKERFGYDPTPYVPVMYGHVIGSQDRSDRFLWDLRRFIADNVAYEYVGGLRDISHKHGLTIWLENYGHWGFPGEFLQYGGQSDEVGGEFWSEGDLGNIENRAASSAAHIYGRNKVSAESFTAAGNTFGRYPAMMKQRGDRFFTEGINNTLLHVYIHQPYEDRKPGVNAWFGNEFNRFNTWYYDMDMFVDYLKRCNFLLQQGKYVADVAYFIGEDAPKMTGIQDPALPKGYSFDYINGEVIRDRLSVKNGKFILPDGMQYSVLVLPQLKTMRPELLEKIAELVKAGGIVLGPKPERSPSLANYGEADGRVKKLAADLWGAIDGKTVKINTYGKGRVMDGMSLEEVFNETGIRPDVKTTAEDPVLYIHRTLPEGEIYFLSNQSDREISIDPVFRVQGKTPELWNAIHGTVRDLPEFKSMENGTAVPLKLDAYESAFVIFRKEPAPGTTGERLNFPEPLKALEINNTWQVQFDPGSRGPAEPVAFDTLTDWSKHPDPAIAHYSGTAVYHNSFQLDRPEGRVVLDLGAVVALAKVKVNGKEVGGVWTPPYKVDITEAVQEGENKVEIKVVNTWVNRLIGDLKKPEEQRKTWTYINPYAAESPLHPAGLLGPVRVELTAY</sequence>
<dbReference type="InterPro" id="IPR008979">
    <property type="entry name" value="Galactose-bd-like_sf"/>
</dbReference>